<keyword evidence="13" id="KW-0964">Secreted</keyword>
<evidence type="ECO:0000313" key="15">
    <source>
        <dbReference type="Proteomes" id="UP000800096"/>
    </source>
</evidence>
<dbReference type="PANTHER" id="PTHR37016">
    <property type="match status" value="1"/>
</dbReference>
<evidence type="ECO:0000256" key="13">
    <source>
        <dbReference type="RuleBase" id="RU361126"/>
    </source>
</evidence>
<accession>A0A6A5QRN1</accession>
<dbReference type="Gene3D" id="3.40.390.10">
    <property type="entry name" value="Collagenase (Catalytic Domain)"/>
    <property type="match status" value="1"/>
</dbReference>
<dbReference type="EMBL" id="ML979134">
    <property type="protein sequence ID" value="KAF1918421.1"/>
    <property type="molecule type" value="Genomic_DNA"/>
</dbReference>
<evidence type="ECO:0000256" key="6">
    <source>
        <dbReference type="ARBA" id="ARBA00022729"/>
    </source>
</evidence>
<dbReference type="CDD" id="cd11008">
    <property type="entry name" value="M35_deuterolysin_like"/>
    <property type="match status" value="1"/>
</dbReference>
<dbReference type="InterPro" id="IPR001384">
    <property type="entry name" value="Peptidase_M35"/>
</dbReference>
<dbReference type="AlphaFoldDB" id="A0A6A5QRN1"/>
<comment type="function">
    <text evidence="13">Secreted metalloproteinase that allows assimilation of proteinaceous substrates. Shows high activities on basic nuclear substrates such as histone and protamine.</text>
</comment>
<evidence type="ECO:0000256" key="7">
    <source>
        <dbReference type="ARBA" id="ARBA00022801"/>
    </source>
</evidence>
<feature type="active site" evidence="11">
    <location>
        <position position="302"/>
    </location>
</feature>
<dbReference type="PANTHER" id="PTHR37016:SF3">
    <property type="entry name" value="NEUTRAL PROTEASE 2-RELATED"/>
    <property type="match status" value="1"/>
</dbReference>
<dbReference type="EC" id="3.4.24.39" evidence="13"/>
<keyword evidence="7 13" id="KW-0378">Hydrolase</keyword>
<dbReference type="InterPro" id="IPR024079">
    <property type="entry name" value="MetalloPept_cat_dom_sf"/>
</dbReference>
<evidence type="ECO:0000256" key="8">
    <source>
        <dbReference type="ARBA" id="ARBA00022833"/>
    </source>
</evidence>
<dbReference type="PRINTS" id="PR00768">
    <property type="entry name" value="DEUTEROLYSIN"/>
</dbReference>
<protein>
    <recommendedName>
        <fullName evidence="13">Neutral protease 2</fullName>
        <ecNumber evidence="13">3.4.24.39</ecNumber>
    </recommendedName>
    <alternativeName>
        <fullName evidence="13">Deuterolysin</fullName>
    </alternativeName>
</protein>
<proteinExistence type="inferred from homology"/>
<keyword evidence="6 13" id="KW-0732">Signal</keyword>
<evidence type="ECO:0000256" key="2">
    <source>
        <dbReference type="ARBA" id="ARBA00010279"/>
    </source>
</evidence>
<sequence length="521" mass="56173">MKLFTQIHVAALVSYATATSVDVFKRDTPLTVALSAAGNSEVKVTLVNSGEKTLNLLSKGTFLDEVNPVEKVTMYSAGGSAKVPFEGIKLRLLTSGLTQEDFVTLAPGQAKEITVETAALHSLSKGGDFDVFAKGLLPYAEEASTELTGSLDYESNKLTMSIDGAQAATVVNAIVKRTAIGSSCTGTKLSTVRTALSNCQRLATSAASAATSGTKLTEYFKSTSSATIVAARLRAVASDCGSTSSRTTTNCNDPYSACSSNVLAYTVPSANFIAYCPIFFSALPALSSTCHGQDQATTVLHEETYAPGVYSPGTQDNGYGYAAATRLSASAALNNADSYALYANVRQATNMVDHVNVNPQDRQLISKSSKLFPLEQQDDTHEMLTLPHHLLSNKLPESSTKPRPNFTSKWSRFPYRTTLTLLLIPLSLAPVISLSAAAESTSQTYIRGRSCYPNGLWKYATDATWQIMDSSYFFTPNLSFGNMSFTQVKVIDIAWDLIVGRGGQVFMAWVNWRVFNEWMVW</sequence>
<keyword evidence="15" id="KW-1185">Reference proteome</keyword>
<gene>
    <name evidence="14" type="ORF">BDU57DRAFT_419134</name>
</gene>
<dbReference type="GO" id="GO:0005576">
    <property type="term" value="C:extracellular region"/>
    <property type="evidence" value="ECO:0007669"/>
    <property type="project" value="UniProtKB-SubCell"/>
</dbReference>
<keyword evidence="3 13" id="KW-0645">Protease</keyword>
<comment type="similarity">
    <text evidence="2 13">Belongs to the peptidase M35 family.</text>
</comment>
<keyword evidence="4 13" id="KW-0165">Cleavage on pair of basic residues</keyword>
<evidence type="ECO:0000256" key="11">
    <source>
        <dbReference type="PIRSR" id="PIRSR601384-1"/>
    </source>
</evidence>
<dbReference type="InterPro" id="IPR050414">
    <property type="entry name" value="Fungal_M35_metalloproteases"/>
</dbReference>
<evidence type="ECO:0000256" key="9">
    <source>
        <dbReference type="ARBA" id="ARBA00023049"/>
    </source>
</evidence>
<organism evidence="14 15">
    <name type="scientific">Ampelomyces quisqualis</name>
    <name type="common">Powdery mildew agent</name>
    <dbReference type="NCBI Taxonomy" id="50730"/>
    <lineage>
        <taxon>Eukaryota</taxon>
        <taxon>Fungi</taxon>
        <taxon>Dikarya</taxon>
        <taxon>Ascomycota</taxon>
        <taxon>Pezizomycotina</taxon>
        <taxon>Dothideomycetes</taxon>
        <taxon>Pleosporomycetidae</taxon>
        <taxon>Pleosporales</taxon>
        <taxon>Pleosporineae</taxon>
        <taxon>Phaeosphaeriaceae</taxon>
        <taxon>Ampelomyces</taxon>
    </lineage>
</organism>
<dbReference type="OrthoDB" id="412874at2759"/>
<evidence type="ECO:0000256" key="4">
    <source>
        <dbReference type="ARBA" id="ARBA00022685"/>
    </source>
</evidence>
<dbReference type="Proteomes" id="UP000800096">
    <property type="component" value="Unassembled WGS sequence"/>
</dbReference>
<dbReference type="Pfam" id="PF02102">
    <property type="entry name" value="Peptidase_M35"/>
    <property type="match status" value="1"/>
</dbReference>
<evidence type="ECO:0000256" key="10">
    <source>
        <dbReference type="ARBA" id="ARBA00023145"/>
    </source>
</evidence>
<keyword evidence="10" id="KW-0865">Zymogen</keyword>
<keyword evidence="8 12" id="KW-0862">Zinc</keyword>
<feature type="binding site" evidence="12">
    <location>
        <position position="316"/>
    </location>
    <ligand>
        <name>Zn(2+)</name>
        <dbReference type="ChEBI" id="CHEBI:29105"/>
        <note>catalytic</note>
    </ligand>
</feature>
<evidence type="ECO:0000313" key="14">
    <source>
        <dbReference type="EMBL" id="KAF1918421.1"/>
    </source>
</evidence>
<evidence type="ECO:0000256" key="5">
    <source>
        <dbReference type="ARBA" id="ARBA00022723"/>
    </source>
</evidence>
<feature type="non-terminal residue" evidence="14">
    <location>
        <position position="521"/>
    </location>
</feature>
<feature type="chain" id="PRO_5025713439" description="Neutral protease 2" evidence="13">
    <location>
        <begin position="19"/>
        <end position="521"/>
    </location>
</feature>
<name>A0A6A5QRN1_AMPQU</name>
<evidence type="ECO:0000256" key="1">
    <source>
        <dbReference type="ARBA" id="ARBA00001187"/>
    </source>
</evidence>
<dbReference type="GO" id="GO:0006508">
    <property type="term" value="P:proteolysis"/>
    <property type="evidence" value="ECO:0007669"/>
    <property type="project" value="UniProtKB-KW"/>
</dbReference>
<dbReference type="GO" id="GO:0046872">
    <property type="term" value="F:metal ion binding"/>
    <property type="evidence" value="ECO:0007669"/>
    <property type="project" value="UniProtKB-KW"/>
</dbReference>
<dbReference type="Gene3D" id="2.60.40.2970">
    <property type="match status" value="1"/>
</dbReference>
<feature type="signal peptide" evidence="13">
    <location>
        <begin position="1"/>
        <end position="18"/>
    </location>
</feature>
<evidence type="ECO:0000256" key="12">
    <source>
        <dbReference type="PIRSR" id="PIRSR601384-2"/>
    </source>
</evidence>
<feature type="binding site" evidence="12">
    <location>
        <position position="301"/>
    </location>
    <ligand>
        <name>Zn(2+)</name>
        <dbReference type="ChEBI" id="CHEBI:29105"/>
        <note>catalytic</note>
    </ligand>
</feature>
<comment type="subcellular location">
    <subcellularLocation>
        <location evidence="13">Secreted</location>
    </subcellularLocation>
</comment>
<keyword evidence="9 13" id="KW-0482">Metalloprotease</keyword>
<dbReference type="GO" id="GO:0004222">
    <property type="term" value="F:metalloendopeptidase activity"/>
    <property type="evidence" value="ECO:0007669"/>
    <property type="project" value="InterPro"/>
</dbReference>
<reference evidence="14" key="1">
    <citation type="journal article" date="2020" name="Stud. Mycol.">
        <title>101 Dothideomycetes genomes: a test case for predicting lifestyles and emergence of pathogens.</title>
        <authorList>
            <person name="Haridas S."/>
            <person name="Albert R."/>
            <person name="Binder M."/>
            <person name="Bloem J."/>
            <person name="Labutti K."/>
            <person name="Salamov A."/>
            <person name="Andreopoulos B."/>
            <person name="Baker S."/>
            <person name="Barry K."/>
            <person name="Bills G."/>
            <person name="Bluhm B."/>
            <person name="Cannon C."/>
            <person name="Castanera R."/>
            <person name="Culley D."/>
            <person name="Daum C."/>
            <person name="Ezra D."/>
            <person name="Gonzalez J."/>
            <person name="Henrissat B."/>
            <person name="Kuo A."/>
            <person name="Liang C."/>
            <person name="Lipzen A."/>
            <person name="Lutzoni F."/>
            <person name="Magnuson J."/>
            <person name="Mondo S."/>
            <person name="Nolan M."/>
            <person name="Ohm R."/>
            <person name="Pangilinan J."/>
            <person name="Park H.-J."/>
            <person name="Ramirez L."/>
            <person name="Alfaro M."/>
            <person name="Sun H."/>
            <person name="Tritt A."/>
            <person name="Yoshinaga Y."/>
            <person name="Zwiers L.-H."/>
            <person name="Turgeon B."/>
            <person name="Goodwin S."/>
            <person name="Spatafora J."/>
            <person name="Crous P."/>
            <person name="Grigoriev I."/>
        </authorList>
    </citation>
    <scope>NUCLEOTIDE SEQUENCE</scope>
    <source>
        <strain evidence="14">HMLAC05119</strain>
    </source>
</reference>
<evidence type="ECO:0000256" key="3">
    <source>
        <dbReference type="ARBA" id="ARBA00022670"/>
    </source>
</evidence>
<comment type="catalytic activity">
    <reaction evidence="1 13">
        <text>Preferential cleavage of bonds with hydrophobic residues in P1'. Also 3-Asn-|-Gln-4 and 8-Gly-|-Ser-9 bonds in insulin B chain.</text>
        <dbReference type="EC" id="3.4.24.39"/>
    </reaction>
</comment>
<keyword evidence="5 12" id="KW-0479">Metal-binding</keyword>
<dbReference type="SUPFAM" id="SSF55486">
    <property type="entry name" value="Metalloproteases ('zincins'), catalytic domain"/>
    <property type="match status" value="1"/>
</dbReference>
<comment type="cofactor">
    <cofactor evidence="12 13">
        <name>Zn(2+)</name>
        <dbReference type="ChEBI" id="CHEBI:29105"/>
    </cofactor>
    <text evidence="12 13">Binds 1 zinc ion per subunit.</text>
</comment>